<dbReference type="CDD" id="cd06451">
    <property type="entry name" value="AGAT_like"/>
    <property type="match status" value="1"/>
</dbReference>
<organism evidence="8 9">
    <name type="scientific">Dunaliella salina</name>
    <name type="common">Green alga</name>
    <name type="synonym">Protococcus salinus</name>
    <dbReference type="NCBI Taxonomy" id="3046"/>
    <lineage>
        <taxon>Eukaryota</taxon>
        <taxon>Viridiplantae</taxon>
        <taxon>Chlorophyta</taxon>
        <taxon>core chlorophytes</taxon>
        <taxon>Chlorophyceae</taxon>
        <taxon>CS clade</taxon>
        <taxon>Chlamydomonadales</taxon>
        <taxon>Dunaliellaceae</taxon>
        <taxon>Dunaliella</taxon>
    </lineage>
</organism>
<protein>
    <submittedName>
        <fullName evidence="8">Pyridoxal phosphate-dependent transferase</fullName>
    </submittedName>
</protein>
<dbReference type="InterPro" id="IPR015424">
    <property type="entry name" value="PyrdxlP-dep_Trfase"/>
</dbReference>
<comment type="caution">
    <text evidence="8">The sequence shown here is derived from an EMBL/GenBank/DDBJ whole genome shotgun (WGS) entry which is preliminary data.</text>
</comment>
<sequence length="453" mass="49546">MFRHELSRCLPLLQSSLQKACATSFLGSASTSAVQLQGLSTSQSPQASAKPFSFTPPGRNHLFVPGPVNIHDRVLRAMNVPGQNHRDPWFAEFYKEVLEDSKFVFQTKEATPFIFPSTGTGGWESALQNTLSPGDKVVTFRYGQFSHLWIDMQQRMGLDVHAVDVPWGEGVHEDKLEQILKQDTGKKIKAVCVVHNETTTGVTSDVKGCRDAMTRANHPALLLVDGVSSIGALNFRMDEWGVDVAVTGSQKAMSLPTGLAYVAASKKALEAHKTAQLKRCFFDWADYLKSNPVGSTPYTPSLNLLYGTKESIAMLKEEGFDNVVARHHRLAEGVRQAVAGWGLKTLCKEDRWKSDSLTVVETPGVDSNKIVKAAFAKYDLSLGVGLSQINGKVFRIGHLGNMNELMLAGALMGAEMSMRDAGMNIVPGSGVSRAVDYWQKTTPIIPTRECLMA</sequence>
<evidence type="ECO:0000313" key="9">
    <source>
        <dbReference type="Proteomes" id="UP000815325"/>
    </source>
</evidence>
<dbReference type="PANTHER" id="PTHR21152:SF24">
    <property type="entry name" value="ALANINE--GLYOXYLATE AMINOTRANSFERASE 1"/>
    <property type="match status" value="1"/>
</dbReference>
<dbReference type="SUPFAM" id="SSF53383">
    <property type="entry name" value="PLP-dependent transferases"/>
    <property type="match status" value="1"/>
</dbReference>
<dbReference type="Pfam" id="PF00266">
    <property type="entry name" value="Aminotran_5"/>
    <property type="match status" value="1"/>
</dbReference>
<name>A0ABZ3KUE2_DUNSA</name>
<dbReference type="PROSITE" id="PS00595">
    <property type="entry name" value="AA_TRANSFER_CLASS_5"/>
    <property type="match status" value="1"/>
</dbReference>
<evidence type="ECO:0000256" key="6">
    <source>
        <dbReference type="RuleBase" id="RU004504"/>
    </source>
</evidence>
<evidence type="ECO:0000256" key="5">
    <source>
        <dbReference type="RuleBase" id="RU004075"/>
    </source>
</evidence>
<keyword evidence="3 8" id="KW-0808">Transferase</keyword>
<proteinExistence type="inferred from homology"/>
<keyword evidence="4" id="KW-0663">Pyridoxal phosphate</keyword>
<dbReference type="EMBL" id="MU069848">
    <property type="protein sequence ID" value="KAF5832790.1"/>
    <property type="molecule type" value="Genomic_DNA"/>
</dbReference>
<dbReference type="InterPro" id="IPR000192">
    <property type="entry name" value="Aminotrans_V_dom"/>
</dbReference>
<keyword evidence="9" id="KW-1185">Reference proteome</keyword>
<dbReference type="InterPro" id="IPR015421">
    <property type="entry name" value="PyrdxlP-dep_Trfase_major"/>
</dbReference>
<evidence type="ECO:0000256" key="3">
    <source>
        <dbReference type="ARBA" id="ARBA00022679"/>
    </source>
</evidence>
<dbReference type="InterPro" id="IPR015422">
    <property type="entry name" value="PyrdxlP-dep_Trfase_small"/>
</dbReference>
<evidence type="ECO:0000256" key="1">
    <source>
        <dbReference type="ARBA" id="ARBA00001933"/>
    </source>
</evidence>
<dbReference type="InterPro" id="IPR020578">
    <property type="entry name" value="Aminotrans_V_PyrdxlP_BS"/>
</dbReference>
<dbReference type="Gene3D" id="3.40.640.10">
    <property type="entry name" value="Type I PLP-dependent aspartate aminotransferase-like (Major domain)"/>
    <property type="match status" value="1"/>
</dbReference>
<gene>
    <name evidence="8" type="ORF">DUNSADRAFT_11199</name>
</gene>
<dbReference type="GO" id="GO:0016740">
    <property type="term" value="F:transferase activity"/>
    <property type="evidence" value="ECO:0007669"/>
    <property type="project" value="UniProtKB-KW"/>
</dbReference>
<evidence type="ECO:0000256" key="2">
    <source>
        <dbReference type="ARBA" id="ARBA00022576"/>
    </source>
</evidence>
<comment type="cofactor">
    <cofactor evidence="1 6">
        <name>pyridoxal 5'-phosphate</name>
        <dbReference type="ChEBI" id="CHEBI:597326"/>
    </cofactor>
</comment>
<evidence type="ECO:0000313" key="8">
    <source>
        <dbReference type="EMBL" id="KAF5832790.1"/>
    </source>
</evidence>
<reference evidence="8" key="1">
    <citation type="submission" date="2017-08" db="EMBL/GenBank/DDBJ databases">
        <authorList>
            <person name="Polle J.E."/>
            <person name="Barry K."/>
            <person name="Cushman J."/>
            <person name="Schmutz J."/>
            <person name="Tran D."/>
            <person name="Hathwaick L.T."/>
            <person name="Yim W.C."/>
            <person name="Jenkins J."/>
            <person name="Mckie-Krisberg Z.M."/>
            <person name="Prochnik S."/>
            <person name="Lindquist E."/>
            <person name="Dockter R.B."/>
            <person name="Adam C."/>
            <person name="Molina H."/>
            <person name="Bunkerborg J."/>
            <person name="Jin E."/>
            <person name="Buchheim M."/>
            <person name="Magnuson J."/>
        </authorList>
    </citation>
    <scope>NUCLEOTIDE SEQUENCE</scope>
    <source>
        <strain evidence="8">CCAP 19/18</strain>
    </source>
</reference>
<dbReference type="PANTHER" id="PTHR21152">
    <property type="entry name" value="AMINOTRANSFERASE CLASS V"/>
    <property type="match status" value="1"/>
</dbReference>
<dbReference type="Gene3D" id="3.90.1150.10">
    <property type="entry name" value="Aspartate Aminotransferase, domain 1"/>
    <property type="match status" value="1"/>
</dbReference>
<keyword evidence="2" id="KW-0032">Aminotransferase</keyword>
<evidence type="ECO:0000259" key="7">
    <source>
        <dbReference type="Pfam" id="PF00266"/>
    </source>
</evidence>
<feature type="domain" description="Aminotransferase class V" evidence="7">
    <location>
        <begin position="86"/>
        <end position="372"/>
    </location>
</feature>
<evidence type="ECO:0000256" key="4">
    <source>
        <dbReference type="ARBA" id="ARBA00022898"/>
    </source>
</evidence>
<comment type="similarity">
    <text evidence="5">Belongs to the class-V pyridoxal-phosphate-dependent aminotransferase family.</text>
</comment>
<dbReference type="Proteomes" id="UP000815325">
    <property type="component" value="Unassembled WGS sequence"/>
</dbReference>
<accession>A0ABZ3KUE2</accession>